<dbReference type="AlphaFoldDB" id="A0A2M7S612"/>
<dbReference type="Gene3D" id="2.120.10.30">
    <property type="entry name" value="TolB, C-terminal domain"/>
    <property type="match status" value="1"/>
</dbReference>
<sequence>MSRDLCNTTLVKYDPNGNTQWMRTYDCGDNDLCWGIATDKNNNVIITGQTEDGVGGSWMSVIKYDTNGNTLWIRTYDCGGEEIGFCAVTDASNNVIVGGYANKGSDPDVLVIKYDSSGNTVWLRKYDTGVRDEVKGIAIDANNDIIVAGLSEQALVRSSYLLIKYNANGDTEWVRKYEGGRDDWGMGVAVDLDNNIIVTGYSFPDTFANYLTIKCEGAPIIPGTPNNTQPPLSIGEVIIYSTGDKGIVHANLNERAIIRFKPTTTGKIAVDIYTLDGSLVWQDFKDVVNPDDSNNYIEWQCINNEGLAVAAGVYMIAVEGPGIKTIKKIIVIR</sequence>
<gene>
    <name evidence="1" type="ORF">COY52_10625</name>
</gene>
<comment type="caution">
    <text evidence="1">The sequence shown here is derived from an EMBL/GenBank/DDBJ whole genome shotgun (WGS) entry which is preliminary data.</text>
</comment>
<evidence type="ECO:0000313" key="1">
    <source>
        <dbReference type="EMBL" id="PIZ14961.1"/>
    </source>
</evidence>
<dbReference type="Proteomes" id="UP000229307">
    <property type="component" value="Unassembled WGS sequence"/>
</dbReference>
<evidence type="ECO:0008006" key="3">
    <source>
        <dbReference type="Google" id="ProtNLM"/>
    </source>
</evidence>
<dbReference type="PANTHER" id="PTHR42754:SF1">
    <property type="entry name" value="LIPOPROTEIN"/>
    <property type="match status" value="1"/>
</dbReference>
<accession>A0A2M7S612</accession>
<name>A0A2M7S612_9BACT</name>
<dbReference type="SUPFAM" id="SSF101898">
    <property type="entry name" value="NHL repeat"/>
    <property type="match status" value="1"/>
</dbReference>
<evidence type="ECO:0000313" key="2">
    <source>
        <dbReference type="Proteomes" id="UP000229307"/>
    </source>
</evidence>
<dbReference type="PANTHER" id="PTHR42754">
    <property type="entry name" value="ENDOGLUCANASE"/>
    <property type="match status" value="1"/>
</dbReference>
<organism evidence="1 2">
    <name type="scientific">Candidatus Desantisbacteria bacterium CG_4_10_14_0_8_um_filter_48_22</name>
    <dbReference type="NCBI Taxonomy" id="1974543"/>
    <lineage>
        <taxon>Bacteria</taxon>
        <taxon>Candidatus Desantisiibacteriota</taxon>
    </lineage>
</organism>
<reference evidence="2" key="1">
    <citation type="submission" date="2017-09" db="EMBL/GenBank/DDBJ databases">
        <title>Depth-based differentiation of microbial function through sediment-hosted aquifers and enrichment of novel symbionts in the deep terrestrial subsurface.</title>
        <authorList>
            <person name="Probst A.J."/>
            <person name="Ladd B."/>
            <person name="Jarett J.K."/>
            <person name="Geller-Mcgrath D.E."/>
            <person name="Sieber C.M.K."/>
            <person name="Emerson J.B."/>
            <person name="Anantharaman K."/>
            <person name="Thomas B.C."/>
            <person name="Malmstrom R."/>
            <person name="Stieglmeier M."/>
            <person name="Klingl A."/>
            <person name="Woyke T."/>
            <person name="Ryan C.M."/>
            <person name="Banfield J.F."/>
        </authorList>
    </citation>
    <scope>NUCLEOTIDE SEQUENCE [LARGE SCALE GENOMIC DNA]</scope>
</reference>
<dbReference type="EMBL" id="PFMR01000290">
    <property type="protein sequence ID" value="PIZ14961.1"/>
    <property type="molecule type" value="Genomic_DNA"/>
</dbReference>
<proteinExistence type="predicted"/>
<dbReference type="Gene3D" id="2.60.40.4070">
    <property type="match status" value="1"/>
</dbReference>
<dbReference type="InterPro" id="IPR011042">
    <property type="entry name" value="6-blade_b-propeller_TolB-like"/>
</dbReference>
<protein>
    <recommendedName>
        <fullName evidence="3">Secretion system C-terminal sorting domain-containing protein</fullName>
    </recommendedName>
</protein>